<dbReference type="AlphaFoldDB" id="A0AAV7V8U1"/>
<name>A0AAV7V8U1_PLEWA</name>
<feature type="region of interest" description="Disordered" evidence="1">
    <location>
        <begin position="1"/>
        <end position="32"/>
    </location>
</feature>
<accession>A0AAV7V8U1</accession>
<feature type="region of interest" description="Disordered" evidence="1">
    <location>
        <begin position="98"/>
        <end position="135"/>
    </location>
</feature>
<proteinExistence type="predicted"/>
<dbReference type="EMBL" id="JANPWB010000003">
    <property type="protein sequence ID" value="KAJ1196494.1"/>
    <property type="molecule type" value="Genomic_DNA"/>
</dbReference>
<dbReference type="Proteomes" id="UP001066276">
    <property type="component" value="Chromosome 2_1"/>
</dbReference>
<feature type="compositionally biased region" description="Basic and acidic residues" evidence="1">
    <location>
        <begin position="7"/>
        <end position="32"/>
    </location>
</feature>
<protein>
    <submittedName>
        <fullName evidence="2">Uncharacterized protein</fullName>
    </submittedName>
</protein>
<comment type="caution">
    <text evidence="2">The sequence shown here is derived from an EMBL/GenBank/DDBJ whole genome shotgun (WGS) entry which is preliminary data.</text>
</comment>
<keyword evidence="3" id="KW-1185">Reference proteome</keyword>
<evidence type="ECO:0000313" key="2">
    <source>
        <dbReference type="EMBL" id="KAJ1196494.1"/>
    </source>
</evidence>
<organism evidence="2 3">
    <name type="scientific">Pleurodeles waltl</name>
    <name type="common">Iberian ribbed newt</name>
    <dbReference type="NCBI Taxonomy" id="8319"/>
    <lineage>
        <taxon>Eukaryota</taxon>
        <taxon>Metazoa</taxon>
        <taxon>Chordata</taxon>
        <taxon>Craniata</taxon>
        <taxon>Vertebrata</taxon>
        <taxon>Euteleostomi</taxon>
        <taxon>Amphibia</taxon>
        <taxon>Batrachia</taxon>
        <taxon>Caudata</taxon>
        <taxon>Salamandroidea</taxon>
        <taxon>Salamandridae</taxon>
        <taxon>Pleurodelinae</taxon>
        <taxon>Pleurodeles</taxon>
    </lineage>
</organism>
<evidence type="ECO:0000256" key="1">
    <source>
        <dbReference type="SAM" id="MobiDB-lite"/>
    </source>
</evidence>
<evidence type="ECO:0000313" key="3">
    <source>
        <dbReference type="Proteomes" id="UP001066276"/>
    </source>
</evidence>
<reference evidence="2" key="1">
    <citation type="journal article" date="2022" name="bioRxiv">
        <title>Sequencing and chromosome-scale assembly of the giantPleurodeles waltlgenome.</title>
        <authorList>
            <person name="Brown T."/>
            <person name="Elewa A."/>
            <person name="Iarovenko S."/>
            <person name="Subramanian E."/>
            <person name="Araus A.J."/>
            <person name="Petzold A."/>
            <person name="Susuki M."/>
            <person name="Suzuki K.-i.T."/>
            <person name="Hayashi T."/>
            <person name="Toyoda A."/>
            <person name="Oliveira C."/>
            <person name="Osipova E."/>
            <person name="Leigh N.D."/>
            <person name="Simon A."/>
            <person name="Yun M.H."/>
        </authorList>
    </citation>
    <scope>NUCLEOTIDE SEQUENCE</scope>
    <source>
        <strain evidence="2">20211129_DDA</strain>
        <tissue evidence="2">Liver</tissue>
    </source>
</reference>
<gene>
    <name evidence="2" type="ORF">NDU88_000365</name>
</gene>
<sequence length="135" mass="14552">MGVRSARHAEAARENPEGRKNTGEKLKGERRLPKWESVPLGMRTLHRKAVELLGPCILTPRVQMHPWDEARGSETKLGLGCAHQAEPPSLLLMTIQAPDSSGQLMSGSHPASYEPNCGAEGRPRGDQLLPAASSG</sequence>